<evidence type="ECO:0000256" key="1">
    <source>
        <dbReference type="SAM" id="MobiDB-lite"/>
    </source>
</evidence>
<sequence length="139" mass="15152">MASWFSDMGILPDQAGHGAGWVPVAAVVRERDAGAVASASARGHMPVGDRRGGAAYEPCRDERLRGLRHGRRRERRDTTKAIASSPAVLKSRVPWRVPEQILRLTESKSRSGPIPQSVDMAALVRRLRAPSNPRIGEPT</sequence>
<dbReference type="AlphaFoldDB" id="A0A918BNB9"/>
<keyword evidence="3" id="KW-1185">Reference proteome</keyword>
<dbReference type="Proteomes" id="UP000620156">
    <property type="component" value="Unassembled WGS sequence"/>
</dbReference>
<reference evidence="2" key="2">
    <citation type="submission" date="2020-09" db="EMBL/GenBank/DDBJ databases">
        <authorList>
            <person name="Sun Q."/>
            <person name="Ohkuma M."/>
        </authorList>
    </citation>
    <scope>NUCLEOTIDE SEQUENCE</scope>
    <source>
        <strain evidence="2">JCM 3131</strain>
    </source>
</reference>
<reference evidence="2" key="1">
    <citation type="journal article" date="2014" name="Int. J. Syst. Evol. Microbiol.">
        <title>Complete genome sequence of Corynebacterium casei LMG S-19264T (=DSM 44701T), isolated from a smear-ripened cheese.</title>
        <authorList>
            <consortium name="US DOE Joint Genome Institute (JGI-PGF)"/>
            <person name="Walter F."/>
            <person name="Albersmeier A."/>
            <person name="Kalinowski J."/>
            <person name="Ruckert C."/>
        </authorList>
    </citation>
    <scope>NUCLEOTIDE SEQUENCE</scope>
    <source>
        <strain evidence="2">JCM 3131</strain>
    </source>
</reference>
<protein>
    <submittedName>
        <fullName evidence="2">Uncharacterized protein</fullName>
    </submittedName>
</protein>
<name>A0A918BNB9_9ACTN</name>
<organism evidence="2 3">
    <name type="scientific">Streptomyces ruber</name>
    <dbReference type="NCBI Taxonomy" id="83378"/>
    <lineage>
        <taxon>Bacteria</taxon>
        <taxon>Bacillati</taxon>
        <taxon>Actinomycetota</taxon>
        <taxon>Actinomycetes</taxon>
        <taxon>Kitasatosporales</taxon>
        <taxon>Streptomycetaceae</taxon>
        <taxon>Streptomyces</taxon>
    </lineage>
</organism>
<evidence type="ECO:0000313" key="2">
    <source>
        <dbReference type="EMBL" id="GGQ76162.1"/>
    </source>
</evidence>
<feature type="region of interest" description="Disordered" evidence="1">
    <location>
        <begin position="67"/>
        <end position="87"/>
    </location>
</feature>
<proteinExistence type="predicted"/>
<comment type="caution">
    <text evidence="2">The sequence shown here is derived from an EMBL/GenBank/DDBJ whole genome shotgun (WGS) entry which is preliminary data.</text>
</comment>
<evidence type="ECO:0000313" key="3">
    <source>
        <dbReference type="Proteomes" id="UP000620156"/>
    </source>
</evidence>
<accession>A0A918BNB9</accession>
<gene>
    <name evidence="2" type="ORF">GCM10010145_52410</name>
</gene>
<dbReference type="EMBL" id="BMQK01000014">
    <property type="protein sequence ID" value="GGQ76162.1"/>
    <property type="molecule type" value="Genomic_DNA"/>
</dbReference>